<protein>
    <submittedName>
        <fullName evidence="2">Histidine phosphatase family protein</fullName>
    </submittedName>
</protein>
<dbReference type="PANTHER" id="PTHR48100:SF62">
    <property type="entry name" value="GLUCOSYL-3-PHOSPHOGLYCERATE PHOSPHATASE"/>
    <property type="match status" value="1"/>
</dbReference>
<dbReference type="GO" id="GO:0016791">
    <property type="term" value="F:phosphatase activity"/>
    <property type="evidence" value="ECO:0007669"/>
    <property type="project" value="TreeGrafter"/>
</dbReference>
<comment type="caution">
    <text evidence="2">The sequence shown here is derived from an EMBL/GenBank/DDBJ whole genome shotgun (WGS) entry which is preliminary data.</text>
</comment>
<dbReference type="Gene3D" id="3.40.50.1240">
    <property type="entry name" value="Phosphoglycerate mutase-like"/>
    <property type="match status" value="1"/>
</dbReference>
<dbReference type="SUPFAM" id="SSF53254">
    <property type="entry name" value="Phosphoglycerate mutase-like"/>
    <property type="match status" value="1"/>
</dbReference>
<dbReference type="AlphaFoldDB" id="A0A8X8GZF0"/>
<dbReference type="CDD" id="cd07067">
    <property type="entry name" value="HP_PGM_like"/>
    <property type="match status" value="1"/>
</dbReference>
<proteinExistence type="predicted"/>
<accession>A0A8X8GZF0</accession>
<sequence>MKRLILVRHGETEWNASRRLQGQTDIALSDVGRAQARALAPMVAALSPDHAVTSDLARAAETARLLGHASARDEPRLREQDLGDWSDQSIADLSARDPDAYLRWRAGRQTPPGGEDWGRFSARVVAGIEDAMRLCDQTVLAVCHGGAIRAALASLIDLRPDRLIPVGPASLTILAADKGGWRLEAFNVGGATVVLTAPD</sequence>
<dbReference type="GO" id="GO:0005737">
    <property type="term" value="C:cytoplasm"/>
    <property type="evidence" value="ECO:0007669"/>
    <property type="project" value="TreeGrafter"/>
</dbReference>
<evidence type="ECO:0000313" key="3">
    <source>
        <dbReference type="Proteomes" id="UP000484076"/>
    </source>
</evidence>
<dbReference type="InterPro" id="IPR001345">
    <property type="entry name" value="PG/BPGM_mutase_AS"/>
</dbReference>
<dbReference type="PROSITE" id="PS00175">
    <property type="entry name" value="PG_MUTASE"/>
    <property type="match status" value="1"/>
</dbReference>
<feature type="binding site" evidence="1">
    <location>
        <begin position="8"/>
        <end position="15"/>
    </location>
    <ligand>
        <name>substrate</name>
    </ligand>
</feature>
<dbReference type="Pfam" id="PF00300">
    <property type="entry name" value="His_Phos_1"/>
    <property type="match status" value="1"/>
</dbReference>
<gene>
    <name evidence="2" type="ORF">GEU84_016285</name>
</gene>
<name>A0A8X8GZF0_9RHOB</name>
<dbReference type="PANTHER" id="PTHR48100">
    <property type="entry name" value="BROAD-SPECIFICITY PHOSPHATASE YOR283W-RELATED"/>
    <property type="match status" value="1"/>
</dbReference>
<dbReference type="InterPro" id="IPR029033">
    <property type="entry name" value="His_PPase_superfam"/>
</dbReference>
<keyword evidence="3" id="KW-1185">Reference proteome</keyword>
<reference evidence="2" key="1">
    <citation type="submission" date="2020-05" db="EMBL/GenBank/DDBJ databases">
        <title>Fertoebacter nigrum gen. nov., sp. nov., a new member of the family Rhodobacteraceae.</title>
        <authorList>
            <person name="Szuroczki S."/>
            <person name="Abbaszade G."/>
            <person name="Buni D."/>
            <person name="Schumann P."/>
            <person name="Toth E."/>
        </authorList>
    </citation>
    <scope>NUCLEOTIDE SEQUENCE</scope>
    <source>
        <strain evidence="2">RG-N-1a</strain>
    </source>
</reference>
<dbReference type="RefSeq" id="WP_152828030.1">
    <property type="nucleotide sequence ID" value="NZ_WHUT02000010.1"/>
</dbReference>
<dbReference type="EMBL" id="WHUT02000010">
    <property type="protein sequence ID" value="NUB45957.1"/>
    <property type="molecule type" value="Genomic_DNA"/>
</dbReference>
<dbReference type="SMART" id="SM00855">
    <property type="entry name" value="PGAM"/>
    <property type="match status" value="1"/>
</dbReference>
<evidence type="ECO:0000313" key="2">
    <source>
        <dbReference type="EMBL" id="NUB45957.1"/>
    </source>
</evidence>
<dbReference type="InterPro" id="IPR013078">
    <property type="entry name" value="His_Pase_superF_clade-1"/>
</dbReference>
<dbReference type="InterPro" id="IPR050275">
    <property type="entry name" value="PGM_Phosphatase"/>
</dbReference>
<evidence type="ECO:0000256" key="1">
    <source>
        <dbReference type="PIRSR" id="PIRSR613078-2"/>
    </source>
</evidence>
<organism evidence="2 3">
    <name type="scientific">Fertoeibacter niger</name>
    <dbReference type="NCBI Taxonomy" id="2656921"/>
    <lineage>
        <taxon>Bacteria</taxon>
        <taxon>Pseudomonadati</taxon>
        <taxon>Pseudomonadota</taxon>
        <taxon>Alphaproteobacteria</taxon>
        <taxon>Rhodobacterales</taxon>
        <taxon>Paracoccaceae</taxon>
        <taxon>Fertoeibacter</taxon>
    </lineage>
</organism>
<feature type="binding site" evidence="1">
    <location>
        <position position="58"/>
    </location>
    <ligand>
        <name>substrate</name>
    </ligand>
</feature>
<dbReference type="Proteomes" id="UP000484076">
    <property type="component" value="Unassembled WGS sequence"/>
</dbReference>